<evidence type="ECO:0000256" key="1">
    <source>
        <dbReference type="ARBA" id="ARBA00001933"/>
    </source>
</evidence>
<dbReference type="InterPro" id="IPR005814">
    <property type="entry name" value="Aminotrans_3"/>
</dbReference>
<reference evidence="4" key="1">
    <citation type="submission" date="2020-02" db="EMBL/GenBank/DDBJ databases">
        <authorList>
            <person name="Shen X.-R."/>
            <person name="Zhang Y.-X."/>
        </authorList>
    </citation>
    <scope>NUCLEOTIDE SEQUENCE</scope>
    <source>
        <strain evidence="4">SYP-B3998</strain>
    </source>
</reference>
<dbReference type="NCBIfam" id="NF004856">
    <property type="entry name" value="PRK06209.1"/>
    <property type="match status" value="1"/>
</dbReference>
<dbReference type="SUPFAM" id="SSF53383">
    <property type="entry name" value="PLP-dependent transferases"/>
    <property type="match status" value="1"/>
</dbReference>
<dbReference type="RefSeq" id="WP_163951434.1">
    <property type="nucleotide sequence ID" value="NZ_JAAIKC010000009.1"/>
</dbReference>
<evidence type="ECO:0000256" key="2">
    <source>
        <dbReference type="ARBA" id="ARBA00022898"/>
    </source>
</evidence>
<gene>
    <name evidence="4" type="ORF">GK047_21170</name>
</gene>
<evidence type="ECO:0000313" key="4">
    <source>
        <dbReference type="EMBL" id="NEW08513.1"/>
    </source>
</evidence>
<proteinExistence type="inferred from homology"/>
<dbReference type="GO" id="GO:0030170">
    <property type="term" value="F:pyridoxal phosphate binding"/>
    <property type="evidence" value="ECO:0007669"/>
    <property type="project" value="InterPro"/>
</dbReference>
<name>A0A6G4A216_9BACL</name>
<accession>A0A6G4A216</accession>
<protein>
    <submittedName>
        <fullName evidence="4">Glutamate-1-semialdehyde 2,1-aminomutase</fullName>
        <ecNumber evidence="4">5.4.3.8</ecNumber>
    </submittedName>
</protein>
<keyword evidence="4" id="KW-0413">Isomerase</keyword>
<dbReference type="InterPro" id="IPR015424">
    <property type="entry name" value="PyrdxlP-dep_Trfase"/>
</dbReference>
<comment type="similarity">
    <text evidence="3">Belongs to the class-III pyridoxal-phosphate-dependent aminotransferase family.</text>
</comment>
<comment type="caution">
    <text evidence="4">The sequence shown here is derived from an EMBL/GenBank/DDBJ whole genome shotgun (WGS) entry which is preliminary data.</text>
</comment>
<dbReference type="InterPro" id="IPR015422">
    <property type="entry name" value="PyrdxlP-dep_Trfase_small"/>
</dbReference>
<evidence type="ECO:0000256" key="3">
    <source>
        <dbReference type="RuleBase" id="RU003560"/>
    </source>
</evidence>
<dbReference type="Gene3D" id="3.40.640.10">
    <property type="entry name" value="Type I PLP-dependent aspartate aminotransferase-like (Major domain)"/>
    <property type="match status" value="1"/>
</dbReference>
<comment type="cofactor">
    <cofactor evidence="1">
        <name>pyridoxal 5'-phosphate</name>
        <dbReference type="ChEBI" id="CHEBI:597326"/>
    </cofactor>
</comment>
<dbReference type="EMBL" id="JAAIKC010000009">
    <property type="protein sequence ID" value="NEW08513.1"/>
    <property type="molecule type" value="Genomic_DNA"/>
</dbReference>
<dbReference type="GO" id="GO:0042286">
    <property type="term" value="F:glutamate-1-semialdehyde 2,1-aminomutase activity"/>
    <property type="evidence" value="ECO:0007669"/>
    <property type="project" value="UniProtKB-EC"/>
</dbReference>
<dbReference type="PANTHER" id="PTHR43713">
    <property type="entry name" value="GLUTAMATE-1-SEMIALDEHYDE 2,1-AMINOMUTASE"/>
    <property type="match status" value="1"/>
</dbReference>
<organism evidence="4">
    <name type="scientific">Paenibacillus sp. SYP-B3998</name>
    <dbReference type="NCBI Taxonomy" id="2678564"/>
    <lineage>
        <taxon>Bacteria</taxon>
        <taxon>Bacillati</taxon>
        <taxon>Bacillota</taxon>
        <taxon>Bacilli</taxon>
        <taxon>Bacillales</taxon>
        <taxon>Paenibacillaceae</taxon>
        <taxon>Paenibacillus</taxon>
    </lineage>
</organism>
<dbReference type="GO" id="GO:0008483">
    <property type="term" value="F:transaminase activity"/>
    <property type="evidence" value="ECO:0007669"/>
    <property type="project" value="InterPro"/>
</dbReference>
<dbReference type="InterPro" id="IPR015421">
    <property type="entry name" value="PyrdxlP-dep_Trfase_major"/>
</dbReference>
<keyword evidence="2 3" id="KW-0663">Pyridoxal phosphate</keyword>
<sequence length="440" mass="48618">MTDNRFVESNRLQSKASQLIPAGCHTYSKGVDQFPQLAPGFIQSGNGAWVTDMDGNTFLDWGMGLRSVSLGYGYPRVTQKVIDYVQKGQGPNFTRPAPVEVELAELLVELIPSAEMVKFSKNGSDVTSAAIRLSRAYTGRKRIAFCKEHPFFSFNDWFIGTTPCNNGIPEQVSELSVSFQYNDAQSLERIFELYPGDVAAVILEPVTSIPPAEGFLKRVRELTHKHGAVLIFDEMISGFRFGLPGAQTTFGIHPDLSTFGKAIGNGFSCAVLAGKRDIMSLGGLEHLQPRLFLLSATNGAETHSLAAAIETVLEFREKNVIGHIELIGERLQEGWRQTVMAHGLDQHLQIGGYPNSPVYVCKDEQLIPSAAFRTLFLQEMIREGVLIPYISISYSHGEREVTKTLEALDRTCAVYHQALDQGFQSVLTGPPVKPVFRKFN</sequence>
<dbReference type="PANTHER" id="PTHR43713:SF3">
    <property type="entry name" value="GLUTAMATE-1-SEMIALDEHYDE 2,1-AMINOMUTASE 1, CHLOROPLASTIC-RELATED"/>
    <property type="match status" value="1"/>
</dbReference>
<dbReference type="Pfam" id="PF00202">
    <property type="entry name" value="Aminotran_3"/>
    <property type="match status" value="1"/>
</dbReference>
<dbReference type="AlphaFoldDB" id="A0A6G4A216"/>
<dbReference type="EC" id="5.4.3.8" evidence="4"/>
<dbReference type="Gene3D" id="3.90.1150.10">
    <property type="entry name" value="Aspartate Aminotransferase, domain 1"/>
    <property type="match status" value="1"/>
</dbReference>